<sequence length="163" mass="17667">MSTSSSPAPAQPRGIDFSLPTCGETQCGGRGVCVSPPGGGAQLVCECELGYQGESCDQTVNGALSVPLTVSVIAVILGLLILAFILAKMRQRQKRNRSVCTCRSISSIMFMKVSHVYERVSVDRRQLAARQGYNISILLDPKQQQQQQQQWDLTSASALELCF</sequence>
<comment type="caution">
    <text evidence="1">Lacks conserved residue(s) required for the propagation of feature annotation.</text>
</comment>
<comment type="caution">
    <text evidence="4">The sequence shown here is derived from an EMBL/GenBank/DDBJ whole genome shotgun (WGS) entry which is preliminary data.</text>
</comment>
<protein>
    <recommendedName>
        <fullName evidence="3">EGF-like domain-containing protein</fullName>
    </recommendedName>
</protein>
<dbReference type="InterPro" id="IPR000742">
    <property type="entry name" value="EGF"/>
</dbReference>
<evidence type="ECO:0000259" key="3">
    <source>
        <dbReference type="PROSITE" id="PS50026"/>
    </source>
</evidence>
<feature type="disulfide bond" evidence="1">
    <location>
        <begin position="47"/>
        <end position="56"/>
    </location>
</feature>
<gene>
    <name evidence="4" type="ORF">WMY93_020658</name>
</gene>
<keyword evidence="1" id="KW-1015">Disulfide bond</keyword>
<reference evidence="5" key="1">
    <citation type="submission" date="2024-04" db="EMBL/GenBank/DDBJ databases">
        <title>Salinicola lusitanus LLJ914,a marine bacterium isolated from the Okinawa Trough.</title>
        <authorList>
            <person name="Li J."/>
        </authorList>
    </citation>
    <scope>NUCLEOTIDE SEQUENCE [LARGE SCALE GENOMIC DNA]</scope>
</reference>
<keyword evidence="2" id="KW-0812">Transmembrane</keyword>
<name>A0AAW0NFK5_9GOBI</name>
<proteinExistence type="predicted"/>
<keyword evidence="2" id="KW-1133">Transmembrane helix</keyword>
<dbReference type="Proteomes" id="UP001460270">
    <property type="component" value="Unassembled WGS sequence"/>
</dbReference>
<dbReference type="PROSITE" id="PS01186">
    <property type="entry name" value="EGF_2"/>
    <property type="match status" value="1"/>
</dbReference>
<feature type="transmembrane region" description="Helical" evidence="2">
    <location>
        <begin position="68"/>
        <end position="87"/>
    </location>
</feature>
<dbReference type="SUPFAM" id="SSF57196">
    <property type="entry name" value="EGF/Laminin"/>
    <property type="match status" value="1"/>
</dbReference>
<evidence type="ECO:0000313" key="4">
    <source>
        <dbReference type="EMBL" id="KAK7895333.1"/>
    </source>
</evidence>
<keyword evidence="1" id="KW-0245">EGF-like domain</keyword>
<dbReference type="EMBL" id="JBBPFD010000015">
    <property type="protein sequence ID" value="KAK7895333.1"/>
    <property type="molecule type" value="Genomic_DNA"/>
</dbReference>
<feature type="domain" description="EGF-like" evidence="3">
    <location>
        <begin position="18"/>
        <end position="57"/>
    </location>
</feature>
<accession>A0AAW0NFK5</accession>
<dbReference type="PROSITE" id="PS00022">
    <property type="entry name" value="EGF_1"/>
    <property type="match status" value="1"/>
</dbReference>
<keyword evidence="2" id="KW-0472">Membrane</keyword>
<dbReference type="AlphaFoldDB" id="A0AAW0NFK5"/>
<evidence type="ECO:0000256" key="1">
    <source>
        <dbReference type="PROSITE-ProRule" id="PRU00076"/>
    </source>
</evidence>
<dbReference type="PROSITE" id="PS50026">
    <property type="entry name" value="EGF_3"/>
    <property type="match status" value="1"/>
</dbReference>
<evidence type="ECO:0000313" key="5">
    <source>
        <dbReference type="Proteomes" id="UP001460270"/>
    </source>
</evidence>
<keyword evidence="5" id="KW-1185">Reference proteome</keyword>
<organism evidence="4 5">
    <name type="scientific">Mugilogobius chulae</name>
    <name type="common">yellowstripe goby</name>
    <dbReference type="NCBI Taxonomy" id="88201"/>
    <lineage>
        <taxon>Eukaryota</taxon>
        <taxon>Metazoa</taxon>
        <taxon>Chordata</taxon>
        <taxon>Craniata</taxon>
        <taxon>Vertebrata</taxon>
        <taxon>Euteleostomi</taxon>
        <taxon>Actinopterygii</taxon>
        <taxon>Neopterygii</taxon>
        <taxon>Teleostei</taxon>
        <taxon>Neoteleostei</taxon>
        <taxon>Acanthomorphata</taxon>
        <taxon>Gobiaria</taxon>
        <taxon>Gobiiformes</taxon>
        <taxon>Gobioidei</taxon>
        <taxon>Gobiidae</taxon>
        <taxon>Gobionellinae</taxon>
        <taxon>Mugilogobius</taxon>
    </lineage>
</organism>
<evidence type="ECO:0000256" key="2">
    <source>
        <dbReference type="SAM" id="Phobius"/>
    </source>
</evidence>